<sequence length="503" mass="51701">MAAMYIWHLNQLFPGVKVVNTFIHVEHAHPDAIVARRSVSSPPEMFRVITSSKAAVRPEANQGGVASAEQLVSPRRLSTEEKLQAHQLGQCRRCGFQSASANDTSCRLGDDCQLCHLCTHKDQVRQKKKSAKHDRLQRLRGEKRSSTGAFTTSSGTVTLSGNTAISGASTFVTGTGAISLNCRTTVDPSAAKTFTVGVSGTAGATSLFGALTVGDTSNAAATAVYGTCLQNGAYTFGTGTGTISLNGHTTVAIAKNLHIQTGTGSVTLNGDTTISGSGTFTTGHGVVQLNGDTTEGPSASRTFTVGVSGTAGATTLYESLTVGDSSNNAATTLVGSFVQSGLNTFATGTGTISLNGDTTVAPAKNLHMAAGGSGSFQTGTGSVTLNGNTQISSSNTFTTGTGAVELSGTTLVTPGKTFTVSSAITAAANTNNVQLFGNVFIGGSTTGQATSLTAGCLLERSGCFCQDHVCEATRFEARQKEVGRQPFDQRCRDCVKCKSKARP</sequence>
<feature type="region of interest" description="Disordered" evidence="1">
    <location>
        <begin position="128"/>
        <end position="153"/>
    </location>
</feature>
<feature type="compositionally biased region" description="Basic and acidic residues" evidence="1">
    <location>
        <begin position="133"/>
        <end position="145"/>
    </location>
</feature>
<dbReference type="EMBL" id="CAJNNV010003985">
    <property type="protein sequence ID" value="CAE8589939.1"/>
    <property type="molecule type" value="Genomic_DNA"/>
</dbReference>
<protein>
    <submittedName>
        <fullName evidence="2">Uncharacterized protein</fullName>
    </submittedName>
</protein>
<accession>A0A813DW57</accession>
<proteinExistence type="predicted"/>
<reference evidence="2" key="1">
    <citation type="submission" date="2021-02" db="EMBL/GenBank/DDBJ databases">
        <authorList>
            <person name="Dougan E. K."/>
            <person name="Rhodes N."/>
            <person name="Thang M."/>
            <person name="Chan C."/>
        </authorList>
    </citation>
    <scope>NUCLEOTIDE SEQUENCE</scope>
</reference>
<organism evidence="2 3">
    <name type="scientific">Polarella glacialis</name>
    <name type="common">Dinoflagellate</name>
    <dbReference type="NCBI Taxonomy" id="89957"/>
    <lineage>
        <taxon>Eukaryota</taxon>
        <taxon>Sar</taxon>
        <taxon>Alveolata</taxon>
        <taxon>Dinophyceae</taxon>
        <taxon>Suessiales</taxon>
        <taxon>Suessiaceae</taxon>
        <taxon>Polarella</taxon>
    </lineage>
</organism>
<gene>
    <name evidence="2" type="ORF">PGLA1383_LOCUS8669</name>
</gene>
<dbReference type="Proteomes" id="UP000654075">
    <property type="component" value="Unassembled WGS sequence"/>
</dbReference>
<comment type="caution">
    <text evidence="2">The sequence shown here is derived from an EMBL/GenBank/DDBJ whole genome shotgun (WGS) entry which is preliminary data.</text>
</comment>
<dbReference type="AlphaFoldDB" id="A0A813DW57"/>
<name>A0A813DW57_POLGL</name>
<evidence type="ECO:0000256" key="1">
    <source>
        <dbReference type="SAM" id="MobiDB-lite"/>
    </source>
</evidence>
<evidence type="ECO:0000313" key="2">
    <source>
        <dbReference type="EMBL" id="CAE8589939.1"/>
    </source>
</evidence>
<evidence type="ECO:0000313" key="3">
    <source>
        <dbReference type="Proteomes" id="UP000654075"/>
    </source>
</evidence>
<keyword evidence="3" id="KW-1185">Reference proteome</keyword>